<dbReference type="EMBL" id="CP061800">
    <property type="protein sequence ID" value="QTA86848.1"/>
    <property type="molecule type" value="Genomic_DNA"/>
</dbReference>
<accession>A0A975GNG3</accession>
<gene>
    <name evidence="2" type="ORF">dnm_028720</name>
</gene>
<dbReference type="AlphaFoldDB" id="A0A975GNG3"/>
<feature type="region of interest" description="Disordered" evidence="1">
    <location>
        <begin position="1"/>
        <end position="33"/>
    </location>
</feature>
<evidence type="ECO:0000256" key="1">
    <source>
        <dbReference type="SAM" id="MobiDB-lite"/>
    </source>
</evidence>
<protein>
    <submittedName>
        <fullName evidence="2">Uncharacterized protein</fullName>
    </submittedName>
</protein>
<evidence type="ECO:0000313" key="2">
    <source>
        <dbReference type="EMBL" id="QTA86848.1"/>
    </source>
</evidence>
<sequence length="67" mass="7454">MRGNEIESQPDRKVFGLSQSRHDGRGKNPVFFSRGGPLSGKKAGFLCCSAHSQETFRSAESVFYLIF</sequence>
<keyword evidence="3" id="KW-1185">Reference proteome</keyword>
<feature type="compositionally biased region" description="Basic and acidic residues" evidence="1">
    <location>
        <begin position="9"/>
        <end position="26"/>
    </location>
</feature>
<proteinExistence type="predicted"/>
<dbReference type="KEGG" id="dmm:dnm_028720"/>
<dbReference type="Proteomes" id="UP000663722">
    <property type="component" value="Chromosome"/>
</dbReference>
<reference evidence="2" key="1">
    <citation type="journal article" date="2021" name="Microb. Physiol.">
        <title>Proteogenomic Insights into the Physiology of Marine, Sulfate-Reducing, Filamentous Desulfonema limicola and Desulfonema magnum.</title>
        <authorList>
            <person name="Schnaars V."/>
            <person name="Wohlbrand L."/>
            <person name="Scheve S."/>
            <person name="Hinrichs C."/>
            <person name="Reinhardt R."/>
            <person name="Rabus R."/>
        </authorList>
    </citation>
    <scope>NUCLEOTIDE SEQUENCE</scope>
    <source>
        <strain evidence="2">4be13</strain>
    </source>
</reference>
<evidence type="ECO:0000313" key="3">
    <source>
        <dbReference type="Proteomes" id="UP000663722"/>
    </source>
</evidence>
<organism evidence="2 3">
    <name type="scientific">Desulfonema magnum</name>
    <dbReference type="NCBI Taxonomy" id="45655"/>
    <lineage>
        <taxon>Bacteria</taxon>
        <taxon>Pseudomonadati</taxon>
        <taxon>Thermodesulfobacteriota</taxon>
        <taxon>Desulfobacteria</taxon>
        <taxon>Desulfobacterales</taxon>
        <taxon>Desulfococcaceae</taxon>
        <taxon>Desulfonema</taxon>
    </lineage>
</organism>
<name>A0A975GNG3_9BACT</name>